<dbReference type="EMBL" id="LT907975">
    <property type="protein sequence ID" value="SOB59833.1"/>
    <property type="molecule type" value="Genomic_DNA"/>
</dbReference>
<dbReference type="Pfam" id="PF12900">
    <property type="entry name" value="Pyridox_ox_2"/>
    <property type="match status" value="1"/>
</dbReference>
<dbReference type="Gene3D" id="2.30.110.10">
    <property type="entry name" value="Electron Transport, Fmn-binding Protein, Chain A"/>
    <property type="match status" value="1"/>
</dbReference>
<dbReference type="PANTHER" id="PTHR34071">
    <property type="entry name" value="5-NITROIMIDAZOLE ANTIBIOTICS RESISTANCE PROTEIN, NIMA-FAMILY-RELATED PROTEIN-RELATED"/>
    <property type="match status" value="1"/>
</dbReference>
<protein>
    <submittedName>
        <fullName evidence="1">Pyridoxamine 5'-phosphate oxidase-related FMN-binding protein</fullName>
    </submittedName>
</protein>
<dbReference type="AlphaFoldDB" id="A0A2C8FCP1"/>
<gene>
    <name evidence="1" type="ORF">DPRO_2923</name>
</gene>
<reference evidence="2" key="1">
    <citation type="submission" date="2017-09" db="EMBL/GenBank/DDBJ databases">
        <authorList>
            <person name="Regsiter A."/>
            <person name="William W."/>
        </authorList>
    </citation>
    <scope>NUCLEOTIDE SEQUENCE [LARGE SCALE GENOMIC DNA]</scope>
    <source>
        <strain evidence="2">500-1</strain>
    </source>
</reference>
<dbReference type="InterPro" id="IPR024747">
    <property type="entry name" value="Pyridox_Oxase-rel"/>
</dbReference>
<name>A0A2C8FCP1_9BACT</name>
<evidence type="ECO:0000313" key="2">
    <source>
        <dbReference type="Proteomes" id="UP000219215"/>
    </source>
</evidence>
<dbReference type="SUPFAM" id="SSF50475">
    <property type="entry name" value="FMN-binding split barrel"/>
    <property type="match status" value="1"/>
</dbReference>
<proteinExistence type="predicted"/>
<dbReference type="PANTHER" id="PTHR34071:SF2">
    <property type="entry name" value="FLAVIN-NUCLEOTIDE-BINDING PROTEIN"/>
    <property type="match status" value="1"/>
</dbReference>
<dbReference type="KEGG" id="pprf:DPRO_2923"/>
<dbReference type="Proteomes" id="UP000219215">
    <property type="component" value="Chromosome DPRO"/>
</dbReference>
<sequence length="148" mass="16104">MGKRVSDDAEAIRNVLDKADVLWLALTDETGPYCVPVNFAMEEGVIYIHSGKKGRKAAILNTEAQVAFSAAVDVEAKTGDTICSYGYRFRSVAGTGIPRLLEADEARVGLDIIIRKYAGKLMPYTDKMLAATAVYAIPMENASVRIKE</sequence>
<dbReference type="InterPro" id="IPR012349">
    <property type="entry name" value="Split_barrel_FMN-bd"/>
</dbReference>
<keyword evidence="2" id="KW-1185">Reference proteome</keyword>
<organism evidence="1 2">
    <name type="scientific">Pseudodesulfovibrio profundus</name>
    <dbReference type="NCBI Taxonomy" id="57320"/>
    <lineage>
        <taxon>Bacteria</taxon>
        <taxon>Pseudomonadati</taxon>
        <taxon>Thermodesulfobacteriota</taxon>
        <taxon>Desulfovibrionia</taxon>
        <taxon>Desulfovibrionales</taxon>
        <taxon>Desulfovibrionaceae</taxon>
    </lineage>
</organism>
<accession>A0A2C8FCP1</accession>
<dbReference type="RefSeq" id="WP_232005600.1">
    <property type="nucleotide sequence ID" value="NZ_LT907975.1"/>
</dbReference>
<evidence type="ECO:0000313" key="1">
    <source>
        <dbReference type="EMBL" id="SOB59833.1"/>
    </source>
</evidence>